<gene>
    <name evidence="2" type="ORF">CERZMDRAFT_83088</name>
</gene>
<sequence>MQFKLVAATVASLALSGVLAAPPTNIVSREQNAQQAQMSQLNTLNKQAADADQAISAQMGDAFKQAWESNYDVNHLEGAKIPCKDDFQKLKNAMQSKNQSGSQKRDAAAWVYPFGSQAFVPYWGNVDFWGNPWNYMTAFGYYGPSYFGYKFADDSWDDDAWW</sequence>
<name>A0A6A6FM57_9PEZI</name>
<evidence type="ECO:0000313" key="3">
    <source>
        <dbReference type="Proteomes" id="UP000799539"/>
    </source>
</evidence>
<dbReference type="Proteomes" id="UP000799539">
    <property type="component" value="Unassembled WGS sequence"/>
</dbReference>
<dbReference type="AlphaFoldDB" id="A0A6A6FM57"/>
<keyword evidence="3" id="KW-1185">Reference proteome</keyword>
<proteinExistence type="predicted"/>
<accession>A0A6A6FM57</accession>
<dbReference type="OrthoDB" id="3649910at2759"/>
<dbReference type="EMBL" id="ML992668">
    <property type="protein sequence ID" value="KAF2214384.1"/>
    <property type="molecule type" value="Genomic_DNA"/>
</dbReference>
<protein>
    <submittedName>
        <fullName evidence="2">Uncharacterized protein</fullName>
    </submittedName>
</protein>
<feature type="signal peptide" evidence="1">
    <location>
        <begin position="1"/>
        <end position="20"/>
    </location>
</feature>
<evidence type="ECO:0000313" key="2">
    <source>
        <dbReference type="EMBL" id="KAF2214384.1"/>
    </source>
</evidence>
<reference evidence="2" key="1">
    <citation type="journal article" date="2020" name="Stud. Mycol.">
        <title>101 Dothideomycetes genomes: a test case for predicting lifestyles and emergence of pathogens.</title>
        <authorList>
            <person name="Haridas S."/>
            <person name="Albert R."/>
            <person name="Binder M."/>
            <person name="Bloem J."/>
            <person name="Labutti K."/>
            <person name="Salamov A."/>
            <person name="Andreopoulos B."/>
            <person name="Baker S."/>
            <person name="Barry K."/>
            <person name="Bills G."/>
            <person name="Bluhm B."/>
            <person name="Cannon C."/>
            <person name="Castanera R."/>
            <person name="Culley D."/>
            <person name="Daum C."/>
            <person name="Ezra D."/>
            <person name="Gonzalez J."/>
            <person name="Henrissat B."/>
            <person name="Kuo A."/>
            <person name="Liang C."/>
            <person name="Lipzen A."/>
            <person name="Lutzoni F."/>
            <person name="Magnuson J."/>
            <person name="Mondo S."/>
            <person name="Nolan M."/>
            <person name="Ohm R."/>
            <person name="Pangilinan J."/>
            <person name="Park H.-J."/>
            <person name="Ramirez L."/>
            <person name="Alfaro M."/>
            <person name="Sun H."/>
            <person name="Tritt A."/>
            <person name="Yoshinaga Y."/>
            <person name="Zwiers L.-H."/>
            <person name="Turgeon B."/>
            <person name="Goodwin S."/>
            <person name="Spatafora J."/>
            <person name="Crous P."/>
            <person name="Grigoriev I."/>
        </authorList>
    </citation>
    <scope>NUCLEOTIDE SEQUENCE</scope>
    <source>
        <strain evidence="2">SCOH1-5</strain>
    </source>
</reference>
<keyword evidence="1" id="KW-0732">Signal</keyword>
<evidence type="ECO:0000256" key="1">
    <source>
        <dbReference type="SAM" id="SignalP"/>
    </source>
</evidence>
<organism evidence="2 3">
    <name type="scientific">Cercospora zeae-maydis SCOH1-5</name>
    <dbReference type="NCBI Taxonomy" id="717836"/>
    <lineage>
        <taxon>Eukaryota</taxon>
        <taxon>Fungi</taxon>
        <taxon>Dikarya</taxon>
        <taxon>Ascomycota</taxon>
        <taxon>Pezizomycotina</taxon>
        <taxon>Dothideomycetes</taxon>
        <taxon>Dothideomycetidae</taxon>
        <taxon>Mycosphaerellales</taxon>
        <taxon>Mycosphaerellaceae</taxon>
        <taxon>Cercospora</taxon>
    </lineage>
</organism>
<feature type="chain" id="PRO_5025552423" evidence="1">
    <location>
        <begin position="21"/>
        <end position="162"/>
    </location>
</feature>